<dbReference type="AlphaFoldDB" id="A0A7T1WSW5"/>
<keyword evidence="2" id="KW-0472">Membrane</keyword>
<keyword evidence="4" id="KW-1185">Reference proteome</keyword>
<name>A0A7T1WSW5_9ACTN</name>
<feature type="transmembrane region" description="Helical" evidence="2">
    <location>
        <begin position="28"/>
        <end position="47"/>
    </location>
</feature>
<feature type="compositionally biased region" description="Basic and acidic residues" evidence="1">
    <location>
        <begin position="13"/>
        <end position="22"/>
    </location>
</feature>
<dbReference type="EMBL" id="CP048882">
    <property type="protein sequence ID" value="QPP06190.1"/>
    <property type="molecule type" value="Genomic_DNA"/>
</dbReference>
<evidence type="ECO:0000313" key="4">
    <source>
        <dbReference type="Proteomes" id="UP000595046"/>
    </source>
</evidence>
<dbReference type="Proteomes" id="UP000595046">
    <property type="component" value="Chromosome"/>
</dbReference>
<protein>
    <submittedName>
        <fullName evidence="3">Uncharacterized protein</fullName>
    </submittedName>
</protein>
<evidence type="ECO:0000256" key="1">
    <source>
        <dbReference type="SAM" id="MobiDB-lite"/>
    </source>
</evidence>
<reference evidence="4" key="1">
    <citation type="submission" date="2020-02" db="EMBL/GenBank/DDBJ databases">
        <title>Streptomyces sp. ASO4wet.</title>
        <authorList>
            <person name="Risdian C."/>
            <person name="Landwehr W."/>
            <person name="Schupp P."/>
            <person name="Wink J."/>
        </authorList>
    </citation>
    <scope>NUCLEOTIDE SEQUENCE [LARGE SCALE GENOMIC DNA]</scope>
    <source>
        <strain evidence="4">ASO4wet</strain>
    </source>
</reference>
<organism evidence="3 4">
    <name type="scientific">Streptomyces bathyalis</name>
    <dbReference type="NCBI Taxonomy" id="2710756"/>
    <lineage>
        <taxon>Bacteria</taxon>
        <taxon>Bacillati</taxon>
        <taxon>Actinomycetota</taxon>
        <taxon>Actinomycetes</taxon>
        <taxon>Kitasatosporales</taxon>
        <taxon>Streptomycetaceae</taxon>
        <taxon>Streptomyces</taxon>
    </lineage>
</organism>
<proteinExistence type="predicted"/>
<gene>
    <name evidence="3" type="ORF">G4Z16_07045</name>
</gene>
<evidence type="ECO:0000256" key="2">
    <source>
        <dbReference type="SAM" id="Phobius"/>
    </source>
</evidence>
<feature type="transmembrane region" description="Helical" evidence="2">
    <location>
        <begin position="87"/>
        <end position="106"/>
    </location>
</feature>
<keyword evidence="2" id="KW-0812">Transmembrane</keyword>
<sequence>MSHTPEPMTTGHAHPDTRGEPASKRTALIIHTIADIAAAFLGLWILLHLLGANQANVFVQFVEGMANWLAGWSQDIFTMENEQVRFVLNYGLPALVYLFIGHGIAAKMRRG</sequence>
<evidence type="ECO:0000313" key="3">
    <source>
        <dbReference type="EMBL" id="QPP06190.1"/>
    </source>
</evidence>
<accession>A0A7T1WSW5</accession>
<keyword evidence="2" id="KW-1133">Transmembrane helix</keyword>
<feature type="region of interest" description="Disordered" evidence="1">
    <location>
        <begin position="1"/>
        <end position="22"/>
    </location>
</feature>
<dbReference type="KEGG" id="sbat:G4Z16_07045"/>